<dbReference type="Proteomes" id="UP000887566">
    <property type="component" value="Unplaced"/>
</dbReference>
<protein>
    <submittedName>
        <fullName evidence="2">Uncharacterized protein</fullName>
    </submittedName>
</protein>
<evidence type="ECO:0000313" key="1">
    <source>
        <dbReference type="Proteomes" id="UP000887566"/>
    </source>
</evidence>
<name>A0A914XHY4_9BILA</name>
<keyword evidence="1" id="KW-1185">Reference proteome</keyword>
<proteinExistence type="predicted"/>
<dbReference type="AlphaFoldDB" id="A0A914XHY4"/>
<organism evidence="1 2">
    <name type="scientific">Plectus sambesii</name>
    <dbReference type="NCBI Taxonomy" id="2011161"/>
    <lineage>
        <taxon>Eukaryota</taxon>
        <taxon>Metazoa</taxon>
        <taxon>Ecdysozoa</taxon>
        <taxon>Nematoda</taxon>
        <taxon>Chromadorea</taxon>
        <taxon>Plectida</taxon>
        <taxon>Plectina</taxon>
        <taxon>Plectoidea</taxon>
        <taxon>Plectidae</taxon>
        <taxon>Plectus</taxon>
    </lineage>
</organism>
<reference evidence="2" key="1">
    <citation type="submission" date="2022-11" db="UniProtKB">
        <authorList>
            <consortium name="WormBaseParasite"/>
        </authorList>
    </citation>
    <scope>IDENTIFICATION</scope>
</reference>
<accession>A0A914XHY4</accession>
<evidence type="ECO:0000313" key="2">
    <source>
        <dbReference type="WBParaSite" id="PSAMB.scaffold8751size5834.g31834.t1"/>
    </source>
</evidence>
<dbReference type="WBParaSite" id="PSAMB.scaffold8751size5834.g31834.t1">
    <property type="protein sequence ID" value="PSAMB.scaffold8751size5834.g31834.t1"/>
    <property type="gene ID" value="PSAMB.scaffold8751size5834.g31834"/>
</dbReference>
<sequence>MCRPVLNFCSPLYIARRLGISRRPARKPPPKINRLALKFEAAIRLLTPPSPTPTQEYVRITDALTHATRAAEHDVELPGHISATTRVLFHQRRQLRFGLANSPHAAIQYAELNKTLRKALTADLQAHHLCIFEQAVAANRLCHARSELATSWTQIVHLRRRDGQHTTTTAEAAALVYTFYTDLYRSDDGSFVYTPSSDARAKPLSTNEVFRALTQLKSQGAAGMDQVLPLAIMKLESPVGLRKFFA</sequence>